<dbReference type="PRINTS" id="PR00471">
    <property type="entry name" value="ACETATEKNASE"/>
</dbReference>
<dbReference type="GO" id="GO:0005524">
    <property type="term" value="F:ATP binding"/>
    <property type="evidence" value="ECO:0007669"/>
    <property type="project" value="UniProtKB-KW"/>
</dbReference>
<dbReference type="PIRSF" id="PIRSF036458">
    <property type="entry name" value="Butyrate_kin"/>
    <property type="match status" value="1"/>
</dbReference>
<dbReference type="NCBIfam" id="NF002834">
    <property type="entry name" value="PRK03011.1-5"/>
    <property type="match status" value="1"/>
</dbReference>
<dbReference type="PROSITE" id="PS01076">
    <property type="entry name" value="ACETATE_KINASE_2"/>
    <property type="match status" value="1"/>
</dbReference>
<keyword evidence="3 9" id="KW-0963">Cytoplasm</keyword>
<evidence type="ECO:0000256" key="6">
    <source>
        <dbReference type="ARBA" id="ARBA00022777"/>
    </source>
</evidence>
<reference evidence="11" key="2">
    <citation type="submission" date="2021-04" db="EMBL/GenBank/DDBJ databases">
        <authorList>
            <person name="Gilroy R."/>
        </authorList>
    </citation>
    <scope>NUCLEOTIDE SEQUENCE</scope>
    <source>
        <strain evidence="11">ChiBcec8-13705</strain>
    </source>
</reference>
<keyword evidence="5 9" id="KW-0547">Nucleotide-binding</keyword>
<dbReference type="SUPFAM" id="SSF53067">
    <property type="entry name" value="Actin-like ATPase domain"/>
    <property type="match status" value="2"/>
</dbReference>
<evidence type="ECO:0000256" key="9">
    <source>
        <dbReference type="HAMAP-Rule" id="MF_00542"/>
    </source>
</evidence>
<evidence type="ECO:0000256" key="5">
    <source>
        <dbReference type="ARBA" id="ARBA00022741"/>
    </source>
</evidence>
<gene>
    <name evidence="9 11" type="primary">buk</name>
    <name evidence="11" type="ORF">H9945_02695</name>
</gene>
<dbReference type="InterPro" id="IPR000890">
    <property type="entry name" value="Aliphatic_acid_kin_short-chain"/>
</dbReference>
<evidence type="ECO:0000313" key="11">
    <source>
        <dbReference type="EMBL" id="HJB41385.1"/>
    </source>
</evidence>
<dbReference type="NCBIfam" id="TIGR02707">
    <property type="entry name" value="butyr_kinase"/>
    <property type="match status" value="1"/>
</dbReference>
<evidence type="ECO:0000256" key="1">
    <source>
        <dbReference type="ARBA" id="ARBA00004496"/>
    </source>
</evidence>
<dbReference type="Proteomes" id="UP000886803">
    <property type="component" value="Unassembled WGS sequence"/>
</dbReference>
<dbReference type="Gene3D" id="3.30.420.40">
    <property type="match status" value="2"/>
</dbReference>
<dbReference type="InterPro" id="IPR011245">
    <property type="entry name" value="Butyrate_kin"/>
</dbReference>
<dbReference type="PANTHER" id="PTHR21060:SF3">
    <property type="entry name" value="BUTYRATE KINASE 2-RELATED"/>
    <property type="match status" value="1"/>
</dbReference>
<dbReference type="PROSITE" id="PS01075">
    <property type="entry name" value="ACETATE_KINASE_1"/>
    <property type="match status" value="1"/>
</dbReference>
<dbReference type="PANTHER" id="PTHR21060">
    <property type="entry name" value="ACETATE KINASE"/>
    <property type="match status" value="1"/>
</dbReference>
<dbReference type="GO" id="GO:0008776">
    <property type="term" value="F:acetate kinase activity"/>
    <property type="evidence" value="ECO:0007669"/>
    <property type="project" value="TreeGrafter"/>
</dbReference>
<keyword evidence="6 9" id="KW-0418">Kinase</keyword>
<dbReference type="EC" id="2.7.2.7" evidence="9"/>
<protein>
    <recommendedName>
        <fullName evidence="9">Probable butyrate kinase</fullName>
        <shortName evidence="9">BK</shortName>
        <ecNumber evidence="9">2.7.2.7</ecNumber>
    </recommendedName>
    <alternativeName>
        <fullName evidence="9">Branched-chain carboxylic acid kinase</fullName>
    </alternativeName>
</protein>
<proteinExistence type="inferred from homology"/>
<evidence type="ECO:0000256" key="2">
    <source>
        <dbReference type="ARBA" id="ARBA00008748"/>
    </source>
</evidence>
<evidence type="ECO:0000256" key="10">
    <source>
        <dbReference type="RuleBase" id="RU003835"/>
    </source>
</evidence>
<dbReference type="AlphaFoldDB" id="A0A9D2M4N2"/>
<accession>A0A9D2M4N2</accession>
<dbReference type="EMBL" id="DWYG01000029">
    <property type="protein sequence ID" value="HJB41385.1"/>
    <property type="molecule type" value="Genomic_DNA"/>
</dbReference>
<keyword evidence="7 9" id="KW-0067">ATP-binding</keyword>
<dbReference type="HAMAP" id="MF_00542">
    <property type="entry name" value="Butyrate_kinase"/>
    <property type="match status" value="1"/>
</dbReference>
<evidence type="ECO:0000256" key="7">
    <source>
        <dbReference type="ARBA" id="ARBA00022840"/>
    </source>
</evidence>
<comment type="caution">
    <text evidence="11">The sequence shown here is derived from an EMBL/GenBank/DDBJ whole genome shotgun (WGS) entry which is preliminary data.</text>
</comment>
<evidence type="ECO:0000256" key="8">
    <source>
        <dbReference type="ARBA" id="ARBA00048596"/>
    </source>
</evidence>
<evidence type="ECO:0000256" key="3">
    <source>
        <dbReference type="ARBA" id="ARBA00022490"/>
    </source>
</evidence>
<dbReference type="InterPro" id="IPR043129">
    <property type="entry name" value="ATPase_NBD"/>
</dbReference>
<evidence type="ECO:0000256" key="4">
    <source>
        <dbReference type="ARBA" id="ARBA00022679"/>
    </source>
</evidence>
<organism evidence="11 12">
    <name type="scientific">Candidatus Gemmiger avicola</name>
    <dbReference type="NCBI Taxonomy" id="2838605"/>
    <lineage>
        <taxon>Bacteria</taxon>
        <taxon>Bacillati</taxon>
        <taxon>Bacillota</taxon>
        <taxon>Clostridia</taxon>
        <taxon>Eubacteriales</taxon>
        <taxon>Gemmiger</taxon>
    </lineage>
</organism>
<evidence type="ECO:0000313" key="12">
    <source>
        <dbReference type="Proteomes" id="UP000886803"/>
    </source>
</evidence>
<comment type="catalytic activity">
    <reaction evidence="8 9">
        <text>butanoate + ATP = butanoyl phosphate + ADP</text>
        <dbReference type="Rhea" id="RHEA:13585"/>
        <dbReference type="ChEBI" id="CHEBI:17968"/>
        <dbReference type="ChEBI" id="CHEBI:30616"/>
        <dbReference type="ChEBI" id="CHEBI:58079"/>
        <dbReference type="ChEBI" id="CHEBI:456216"/>
        <dbReference type="EC" id="2.7.2.7"/>
    </reaction>
</comment>
<dbReference type="GO" id="GO:0047761">
    <property type="term" value="F:butyrate kinase activity"/>
    <property type="evidence" value="ECO:0007669"/>
    <property type="project" value="UniProtKB-UniRule"/>
</dbReference>
<sequence>MKQYRILVINPGSTSTKVAVYQKKDAVFEKTVRHEAKDLDDCGTMMAQIPLRKACVMEAMREHGIAPETLDAIAARGGLLPPIPGGGHRVDERMVQLLMHGKLRQHASNLGALIAYEIAQPLGIQAYIYDAVSSDEMLDVARLTGYPGVERRSFCHTLNAKASARKVAADLGKRYEQMNFVVAHIGGGVSISAHCHGRILDVVGDDEGPFTPQRAGNLPQQALVKLCYQSGLTEDEMEHRLKNDSGMKALLGTDDFREIEQRIMAGEKKTIKVCESYLYALTKKVGEMASVLGGRLDAVILTGGMACSSWIEQGFRQRCNYLAPVYVVPGEREMEALALGVLRVLNGEETAPPYDGPIEGDFRN</sequence>
<dbReference type="InterPro" id="IPR023865">
    <property type="entry name" value="Aliphatic_acid_kinase_CS"/>
</dbReference>
<dbReference type="GO" id="GO:0006083">
    <property type="term" value="P:acetate metabolic process"/>
    <property type="evidence" value="ECO:0007669"/>
    <property type="project" value="TreeGrafter"/>
</dbReference>
<comment type="subcellular location">
    <subcellularLocation>
        <location evidence="1 9">Cytoplasm</location>
    </subcellularLocation>
</comment>
<dbReference type="Pfam" id="PF00871">
    <property type="entry name" value="Acetate_kinase"/>
    <property type="match status" value="1"/>
</dbReference>
<dbReference type="CDD" id="cd24011">
    <property type="entry name" value="ASKHA_NBD_BK"/>
    <property type="match status" value="1"/>
</dbReference>
<dbReference type="GO" id="GO:0005737">
    <property type="term" value="C:cytoplasm"/>
    <property type="evidence" value="ECO:0007669"/>
    <property type="project" value="UniProtKB-SubCell"/>
</dbReference>
<name>A0A9D2M4N2_9FIRM</name>
<comment type="similarity">
    <text evidence="2 9 10">Belongs to the acetokinase family.</text>
</comment>
<keyword evidence="4 9" id="KW-0808">Transferase</keyword>
<reference evidence="11" key="1">
    <citation type="journal article" date="2021" name="PeerJ">
        <title>Extensive microbial diversity within the chicken gut microbiome revealed by metagenomics and culture.</title>
        <authorList>
            <person name="Gilroy R."/>
            <person name="Ravi A."/>
            <person name="Getino M."/>
            <person name="Pursley I."/>
            <person name="Horton D.L."/>
            <person name="Alikhan N.F."/>
            <person name="Baker D."/>
            <person name="Gharbi K."/>
            <person name="Hall N."/>
            <person name="Watson M."/>
            <person name="Adriaenssens E.M."/>
            <person name="Foster-Nyarko E."/>
            <person name="Jarju S."/>
            <person name="Secka A."/>
            <person name="Antonio M."/>
            <person name="Oren A."/>
            <person name="Chaudhuri R.R."/>
            <person name="La Ragione R."/>
            <person name="Hildebrand F."/>
            <person name="Pallen M.J."/>
        </authorList>
    </citation>
    <scope>NUCLEOTIDE SEQUENCE</scope>
    <source>
        <strain evidence="11">ChiBcec8-13705</strain>
    </source>
</reference>